<reference evidence="1" key="1">
    <citation type="submission" date="2021-05" db="EMBL/GenBank/DDBJ databases">
        <authorList>
            <person name="Scholz U."/>
            <person name="Mascher M."/>
            <person name="Fiebig A."/>
        </authorList>
    </citation>
    <scope>NUCLEOTIDE SEQUENCE [LARGE SCALE GENOMIC DNA]</scope>
</reference>
<proteinExistence type="predicted"/>
<reference evidence="1" key="2">
    <citation type="submission" date="2025-09" db="UniProtKB">
        <authorList>
            <consortium name="EnsemblPlants"/>
        </authorList>
    </citation>
    <scope>IDENTIFICATION</scope>
</reference>
<evidence type="ECO:0000313" key="1">
    <source>
        <dbReference type="EnsemblPlants" id="AVESA.00010b.r2.6AG1059830.1.CDS"/>
    </source>
</evidence>
<keyword evidence="2" id="KW-1185">Reference proteome</keyword>
<accession>A0ACD5YSF4</accession>
<organism evidence="1 2">
    <name type="scientific">Avena sativa</name>
    <name type="common">Oat</name>
    <dbReference type="NCBI Taxonomy" id="4498"/>
    <lineage>
        <taxon>Eukaryota</taxon>
        <taxon>Viridiplantae</taxon>
        <taxon>Streptophyta</taxon>
        <taxon>Embryophyta</taxon>
        <taxon>Tracheophyta</taxon>
        <taxon>Spermatophyta</taxon>
        <taxon>Magnoliopsida</taxon>
        <taxon>Liliopsida</taxon>
        <taxon>Poales</taxon>
        <taxon>Poaceae</taxon>
        <taxon>BOP clade</taxon>
        <taxon>Pooideae</taxon>
        <taxon>Poodae</taxon>
        <taxon>Poeae</taxon>
        <taxon>Poeae Chloroplast Group 1 (Aveneae type)</taxon>
        <taxon>Aveninae</taxon>
        <taxon>Avena</taxon>
    </lineage>
</organism>
<name>A0ACD5YSF4_AVESA</name>
<dbReference type="Proteomes" id="UP001732700">
    <property type="component" value="Chromosome 6A"/>
</dbReference>
<evidence type="ECO:0000313" key="2">
    <source>
        <dbReference type="Proteomes" id="UP001732700"/>
    </source>
</evidence>
<sequence length="269" mass="29871">MYLCKPMIHLFIAVISLDLADFDCPICLSPPSKTVITSCSHIYCQTCILKILKSSSSRCPICRRSLSKEDLFIAPEIQHPDEDGSGSLGSDKPLSSKVQALLELLKRSQKEDPSSKSVVFSQFRKMLLLLEGPLKRAGFNILRLDGSMNPKKRSDVIKQFSVVGPDAPTVLLASLKAAGAGVNLTAASTVYLFDPWWNPGVEEQAMDRVHRIGQTRAVKAVRLIVKGSIEERILELQERKKKLISGAFGKKGKENKEMRLEELRMMMGL</sequence>
<protein>
    <submittedName>
        <fullName evidence="1">Uncharacterized protein</fullName>
    </submittedName>
</protein>
<dbReference type="EnsemblPlants" id="AVESA.00010b.r2.6AG1059830.1">
    <property type="protein sequence ID" value="AVESA.00010b.r2.6AG1059830.1.CDS"/>
    <property type="gene ID" value="AVESA.00010b.r2.6AG1059830"/>
</dbReference>